<feature type="chain" id="PRO_5022065068" evidence="1">
    <location>
        <begin position="21"/>
        <end position="138"/>
    </location>
</feature>
<dbReference type="RefSeq" id="WP_144228942.1">
    <property type="nucleotide sequence ID" value="NZ_CBCRVV010000002.1"/>
</dbReference>
<keyword evidence="1" id="KW-0732">Signal</keyword>
<feature type="domain" description="PBP" evidence="2">
    <location>
        <begin position="21"/>
        <end position="129"/>
    </location>
</feature>
<feature type="signal peptide" evidence="1">
    <location>
        <begin position="1"/>
        <end position="20"/>
    </location>
</feature>
<protein>
    <submittedName>
        <fullName evidence="3">Phosphate ABC transporter substrate-binding protein</fullName>
    </submittedName>
</protein>
<dbReference type="EMBL" id="VMBG01000001">
    <property type="protein sequence ID" value="TSJ78601.1"/>
    <property type="molecule type" value="Genomic_DNA"/>
</dbReference>
<dbReference type="OrthoDB" id="196985at2"/>
<proteinExistence type="predicted"/>
<reference evidence="3 4" key="1">
    <citation type="submission" date="2019-07" db="EMBL/GenBank/DDBJ databases">
        <title>Description of 53C-WASEF.</title>
        <authorList>
            <person name="Pitt A."/>
            <person name="Hahn M.W."/>
        </authorList>
    </citation>
    <scope>NUCLEOTIDE SEQUENCE [LARGE SCALE GENOMIC DNA]</scope>
    <source>
        <strain evidence="3 4">53C-WASEF</strain>
    </source>
</reference>
<dbReference type="Pfam" id="PF12849">
    <property type="entry name" value="PBP_like_2"/>
    <property type="match status" value="1"/>
</dbReference>
<sequence length="138" mass="14751">MSRYFLFLALLLGMTAAARADDVAFIVNPQGADASLSADDLKAVLLGNKTKWDGGGLIKLAVLTAGPAHDSVMQTYAQRSADQFEKYWKKLVFTGKGFMPMQAADEAAMIEYVAKTPGALGYVSASAVTDRVKVLSIK</sequence>
<evidence type="ECO:0000313" key="3">
    <source>
        <dbReference type="EMBL" id="TSJ78601.1"/>
    </source>
</evidence>
<dbReference type="Gene3D" id="3.40.190.10">
    <property type="entry name" value="Periplasmic binding protein-like II"/>
    <property type="match status" value="1"/>
</dbReference>
<dbReference type="SUPFAM" id="SSF53850">
    <property type="entry name" value="Periplasmic binding protein-like II"/>
    <property type="match status" value="1"/>
</dbReference>
<evidence type="ECO:0000259" key="2">
    <source>
        <dbReference type="Pfam" id="PF12849"/>
    </source>
</evidence>
<dbReference type="InterPro" id="IPR024370">
    <property type="entry name" value="PBP_domain"/>
</dbReference>
<dbReference type="Proteomes" id="UP000315648">
    <property type="component" value="Unassembled WGS sequence"/>
</dbReference>
<comment type="caution">
    <text evidence="3">The sequence shown here is derived from an EMBL/GenBank/DDBJ whole genome shotgun (WGS) entry which is preliminary data.</text>
</comment>
<name>A0A556QPN9_9BACT</name>
<organism evidence="3 4">
    <name type="scientific">Rariglobus hedericola</name>
    <dbReference type="NCBI Taxonomy" id="2597822"/>
    <lineage>
        <taxon>Bacteria</taxon>
        <taxon>Pseudomonadati</taxon>
        <taxon>Verrucomicrobiota</taxon>
        <taxon>Opitutia</taxon>
        <taxon>Opitutales</taxon>
        <taxon>Opitutaceae</taxon>
        <taxon>Rariglobus</taxon>
    </lineage>
</organism>
<evidence type="ECO:0000256" key="1">
    <source>
        <dbReference type="SAM" id="SignalP"/>
    </source>
</evidence>
<keyword evidence="4" id="KW-1185">Reference proteome</keyword>
<dbReference type="AlphaFoldDB" id="A0A556QPN9"/>
<evidence type="ECO:0000313" key="4">
    <source>
        <dbReference type="Proteomes" id="UP000315648"/>
    </source>
</evidence>
<gene>
    <name evidence="3" type="ORF">FPL22_04675</name>
</gene>
<accession>A0A556QPN9</accession>